<dbReference type="PANTHER" id="PTHR19848">
    <property type="entry name" value="WD40 REPEAT PROTEIN"/>
    <property type="match status" value="1"/>
</dbReference>
<feature type="repeat" description="WD" evidence="3">
    <location>
        <begin position="5"/>
        <end position="39"/>
    </location>
</feature>
<keyword evidence="5" id="KW-1185">Reference proteome</keyword>
<dbReference type="OrthoDB" id="3303686at2"/>
<proteinExistence type="predicted"/>
<keyword evidence="2" id="KW-0677">Repeat</keyword>
<dbReference type="InterPro" id="IPR001680">
    <property type="entry name" value="WD40_rpt"/>
</dbReference>
<dbReference type="InterPro" id="IPR011047">
    <property type="entry name" value="Quinoprotein_ADH-like_sf"/>
</dbReference>
<dbReference type="PROSITE" id="PS50082">
    <property type="entry name" value="WD_REPEATS_2"/>
    <property type="match status" value="1"/>
</dbReference>
<dbReference type="SMART" id="SM00320">
    <property type="entry name" value="WD40"/>
    <property type="match status" value="6"/>
</dbReference>
<sequence length="608" mass="62198">MRGVRIAHRAPVHAVAGGRSVVLSAGGDGTIRSWDVDTGAAGDFRVAVNGRAAFLGLAGAVGSGLVIWADGTAIRRFDLASGDEIGERLRAPGSEWLPIGGLGPVAMLAEEGSALLVAGSAAGTVCRWDAMTGEAVGRRWTANAGQLLAIAVSRLRDGRVLVATSGNGGALRLWDATTGEPVGPPLAGHGRPVTALGWTTAPDGRDLLIGQEFEGPLHFWDANSGEVLRSLPHRSSGLNQGGLAMAPDGPILFSVDQSGTPWRWDLSHPDPVATMLPGPVTAIAVVPSEQGPLCVTGEERGRLRRWDESGGPAGEDFDGHPSAVDQLTAAVGEPAVLVSAGRDGIRCWNAVAGNPPLVARAGNGLAAAWSPSGRLVVATGVEDGILRVDALNEADPEVDPVGETVWDVAAGAWPDGRVFFAGGAADGHVHLVDAETGEALRPPLPASKSPILAVAVATLSDGRVLLAAGGEDRTVVRYDAATGERIGSPLPVAASFVTRLVVRSLSGGRTLLVAVDDAGEVFRWNALTGEALLSERTTGSLSGAVPERVVAVAHEDTVRCWDALTGSHLADVEQARSAVVVEVPGGRSALAVGHMDGSLTITPFGAAD</sequence>
<protein>
    <submittedName>
        <fullName evidence="4">WD40 repeat</fullName>
    </submittedName>
</protein>
<name>A0A285KA41_9ACTN</name>
<dbReference type="PROSITE" id="PS00678">
    <property type="entry name" value="WD_REPEATS_1"/>
    <property type="match status" value="1"/>
</dbReference>
<evidence type="ECO:0000256" key="1">
    <source>
        <dbReference type="ARBA" id="ARBA00022574"/>
    </source>
</evidence>
<dbReference type="InterPro" id="IPR019775">
    <property type="entry name" value="WD40_repeat_CS"/>
</dbReference>
<dbReference type="AlphaFoldDB" id="A0A285KA41"/>
<keyword evidence="1 3" id="KW-0853">WD repeat</keyword>
<dbReference type="Proteomes" id="UP000219612">
    <property type="component" value="Unassembled WGS sequence"/>
</dbReference>
<evidence type="ECO:0000313" key="5">
    <source>
        <dbReference type="Proteomes" id="UP000219612"/>
    </source>
</evidence>
<dbReference type="PANTHER" id="PTHR19848:SF8">
    <property type="entry name" value="F-BOX AND WD REPEAT DOMAIN CONTAINING 7"/>
    <property type="match status" value="1"/>
</dbReference>
<dbReference type="RefSeq" id="WP_097328220.1">
    <property type="nucleotide sequence ID" value="NZ_OBDY01000035.1"/>
</dbReference>
<dbReference type="EMBL" id="OBDY01000035">
    <property type="protein sequence ID" value="SNY69494.1"/>
    <property type="molecule type" value="Genomic_DNA"/>
</dbReference>
<evidence type="ECO:0000256" key="3">
    <source>
        <dbReference type="PROSITE-ProRule" id="PRU00221"/>
    </source>
</evidence>
<gene>
    <name evidence="4" type="ORF">SAMN05421748_13558</name>
</gene>
<dbReference type="SUPFAM" id="SSF101908">
    <property type="entry name" value="Putative isomerase YbhE"/>
    <property type="match status" value="1"/>
</dbReference>
<accession>A0A285KA41</accession>
<dbReference type="SUPFAM" id="SSF69322">
    <property type="entry name" value="Tricorn protease domain 2"/>
    <property type="match status" value="1"/>
</dbReference>
<organism evidence="4 5">
    <name type="scientific">Paractinoplanes atraurantiacus</name>
    <dbReference type="NCBI Taxonomy" id="1036182"/>
    <lineage>
        <taxon>Bacteria</taxon>
        <taxon>Bacillati</taxon>
        <taxon>Actinomycetota</taxon>
        <taxon>Actinomycetes</taxon>
        <taxon>Micromonosporales</taxon>
        <taxon>Micromonosporaceae</taxon>
        <taxon>Paractinoplanes</taxon>
    </lineage>
</organism>
<evidence type="ECO:0000313" key="4">
    <source>
        <dbReference type="EMBL" id="SNY69494.1"/>
    </source>
</evidence>
<dbReference type="Gene3D" id="2.130.10.10">
    <property type="entry name" value="YVTN repeat-like/Quinoprotein amine dehydrogenase"/>
    <property type="match status" value="4"/>
</dbReference>
<dbReference type="InterPro" id="IPR015943">
    <property type="entry name" value="WD40/YVTN_repeat-like_dom_sf"/>
</dbReference>
<dbReference type="SUPFAM" id="SSF50998">
    <property type="entry name" value="Quinoprotein alcohol dehydrogenase-like"/>
    <property type="match status" value="1"/>
</dbReference>
<evidence type="ECO:0000256" key="2">
    <source>
        <dbReference type="ARBA" id="ARBA00022737"/>
    </source>
</evidence>
<reference evidence="5" key="1">
    <citation type="submission" date="2017-09" db="EMBL/GenBank/DDBJ databases">
        <authorList>
            <person name="Varghese N."/>
            <person name="Submissions S."/>
        </authorList>
    </citation>
    <scope>NUCLEOTIDE SEQUENCE [LARGE SCALE GENOMIC DNA]</scope>
    <source>
        <strain evidence="5">CGMCC 4.6857</strain>
    </source>
</reference>